<evidence type="ECO:0000256" key="7">
    <source>
        <dbReference type="RuleBase" id="RU000488"/>
    </source>
</evidence>
<dbReference type="Proteomes" id="UP000241890">
    <property type="component" value="Unassembled WGS sequence"/>
</dbReference>
<dbReference type="SUPFAM" id="SSF103506">
    <property type="entry name" value="Mitochondrial carrier"/>
    <property type="match status" value="1"/>
</dbReference>
<dbReference type="InterPro" id="IPR023395">
    <property type="entry name" value="MCP_dom_sf"/>
</dbReference>
<dbReference type="PRINTS" id="PR00926">
    <property type="entry name" value="MITOCARRIER"/>
</dbReference>
<dbReference type="Gene3D" id="1.50.40.10">
    <property type="entry name" value="Mitochondrial carrier domain"/>
    <property type="match status" value="1"/>
</dbReference>
<dbReference type="GO" id="GO:0055085">
    <property type="term" value="P:transmembrane transport"/>
    <property type="evidence" value="ECO:0007669"/>
    <property type="project" value="InterPro"/>
</dbReference>
<keyword evidence="2 7" id="KW-0813">Transport</keyword>
<feature type="repeat" description="Solcar" evidence="6">
    <location>
        <begin position="272"/>
        <end position="361"/>
    </location>
</feature>
<dbReference type="InterPro" id="IPR018108">
    <property type="entry name" value="MCP_transmembrane"/>
</dbReference>
<keyword evidence="4" id="KW-0677">Repeat</keyword>
<keyword evidence="9" id="KW-1185">Reference proteome</keyword>
<dbReference type="PROSITE" id="PS50920">
    <property type="entry name" value="SOLCAR"/>
    <property type="match status" value="3"/>
</dbReference>
<keyword evidence="5 6" id="KW-0472">Membrane</keyword>
<evidence type="ECO:0000313" key="8">
    <source>
        <dbReference type="EMBL" id="GBG28681.1"/>
    </source>
</evidence>
<evidence type="ECO:0000313" key="9">
    <source>
        <dbReference type="Proteomes" id="UP000241890"/>
    </source>
</evidence>
<comment type="similarity">
    <text evidence="7">Belongs to the mitochondrial carrier (TC 2.A.29) family.</text>
</comment>
<comment type="caution">
    <text evidence="8">The sequence shown here is derived from an EMBL/GenBank/DDBJ whole genome shotgun (WGS) entry which is preliminary data.</text>
</comment>
<proteinExistence type="inferred from homology"/>
<reference evidence="8 9" key="1">
    <citation type="submission" date="2017-12" db="EMBL/GenBank/DDBJ databases">
        <title>Sequencing, de novo assembly and annotation of complete genome of a new Thraustochytrid species, strain FCC1311.</title>
        <authorList>
            <person name="Sedici K."/>
            <person name="Godart F."/>
            <person name="Aiese Cigliano R."/>
            <person name="Sanseverino W."/>
            <person name="Barakat M."/>
            <person name="Ortet P."/>
            <person name="Marechal E."/>
            <person name="Cagnac O."/>
            <person name="Amato A."/>
        </authorList>
    </citation>
    <scope>NUCLEOTIDE SEQUENCE [LARGE SCALE GENOMIC DNA]</scope>
</reference>
<dbReference type="PANTHER" id="PTHR24089">
    <property type="entry name" value="SOLUTE CARRIER FAMILY 25"/>
    <property type="match status" value="1"/>
</dbReference>
<organism evidence="8 9">
    <name type="scientific">Hondaea fermentalgiana</name>
    <dbReference type="NCBI Taxonomy" id="2315210"/>
    <lineage>
        <taxon>Eukaryota</taxon>
        <taxon>Sar</taxon>
        <taxon>Stramenopiles</taxon>
        <taxon>Bigyra</taxon>
        <taxon>Labyrinthulomycetes</taxon>
        <taxon>Thraustochytrida</taxon>
        <taxon>Thraustochytriidae</taxon>
        <taxon>Hondaea</taxon>
    </lineage>
</organism>
<accession>A0A2R5GK77</accession>
<dbReference type="OrthoDB" id="270584at2759"/>
<feature type="repeat" description="Solcar" evidence="6">
    <location>
        <begin position="173"/>
        <end position="260"/>
    </location>
</feature>
<dbReference type="EMBL" id="BEYU01000046">
    <property type="protein sequence ID" value="GBG28681.1"/>
    <property type="molecule type" value="Genomic_DNA"/>
</dbReference>
<feature type="repeat" description="Solcar" evidence="6">
    <location>
        <begin position="71"/>
        <end position="165"/>
    </location>
</feature>
<dbReference type="InParanoid" id="A0A2R5GK77"/>
<dbReference type="Pfam" id="PF00153">
    <property type="entry name" value="Mito_carr"/>
    <property type="match status" value="3"/>
</dbReference>
<protein>
    <submittedName>
        <fullName evidence="8">Mitochondrial carrier protein</fullName>
    </submittedName>
</protein>
<evidence type="ECO:0000256" key="4">
    <source>
        <dbReference type="ARBA" id="ARBA00022737"/>
    </source>
</evidence>
<name>A0A2R5GK77_9STRA</name>
<evidence type="ECO:0000256" key="3">
    <source>
        <dbReference type="ARBA" id="ARBA00022692"/>
    </source>
</evidence>
<evidence type="ECO:0000256" key="5">
    <source>
        <dbReference type="ARBA" id="ARBA00023136"/>
    </source>
</evidence>
<evidence type="ECO:0000256" key="2">
    <source>
        <dbReference type="ARBA" id="ARBA00022448"/>
    </source>
</evidence>
<keyword evidence="3 6" id="KW-0812">Transmembrane</keyword>
<comment type="subcellular location">
    <subcellularLocation>
        <location evidence="1">Membrane</location>
        <topology evidence="1">Multi-pass membrane protein</topology>
    </subcellularLocation>
</comment>
<sequence>MDSREAAVWRHQERQLEDLRREEAALNAPGEGKLPIAGGASVEKRSADGSYQVKDTETHVIKIQAEPSNSYMRIKQLVAGGGAGAITKTAVAPLERVKILLQVQGMKMADRSKSDFKYRGVLGTMRTVLKEEGVLALYKGNGANVLRVVPVYALKFTFNDTFKDMVRTSNEPLSFGQLIMAGTLAGLFQTCVTYPLETVRTRLTLGSGLGVQFNGITDVLVQTVRKEGIAGLYKGIGPTFLSGSPYVGLQMTFYEIFKRRLEGRQDGQSVLTIQVEKLLAGASAGVIAQTITYPGDTIRRRMQMNGMNGEAKLYKNSWECSKLLVQREGFAGLFNGLGANLIRCLPGAAIQFWAYDFLNALIKDL</sequence>
<dbReference type="InterPro" id="IPR002067">
    <property type="entry name" value="MCP"/>
</dbReference>
<dbReference type="AlphaFoldDB" id="A0A2R5GK77"/>
<evidence type="ECO:0000256" key="1">
    <source>
        <dbReference type="ARBA" id="ARBA00004141"/>
    </source>
</evidence>
<gene>
    <name evidence="8" type="ORF">FCC1311_049022</name>
</gene>
<dbReference type="GO" id="GO:0016020">
    <property type="term" value="C:membrane"/>
    <property type="evidence" value="ECO:0007669"/>
    <property type="project" value="UniProtKB-SubCell"/>
</dbReference>
<evidence type="ECO:0000256" key="6">
    <source>
        <dbReference type="PROSITE-ProRule" id="PRU00282"/>
    </source>
</evidence>